<evidence type="ECO:0000256" key="9">
    <source>
        <dbReference type="ARBA" id="ARBA00022840"/>
    </source>
</evidence>
<comment type="catalytic activity">
    <reaction evidence="12">
        <text>(2R)-3-phosphoglycerate + ATP = (2R)-3-phospho-glyceroyl phosphate + ADP</text>
        <dbReference type="Rhea" id="RHEA:14801"/>
        <dbReference type="ChEBI" id="CHEBI:30616"/>
        <dbReference type="ChEBI" id="CHEBI:57604"/>
        <dbReference type="ChEBI" id="CHEBI:58272"/>
        <dbReference type="ChEBI" id="CHEBI:456216"/>
        <dbReference type="EC" id="2.7.2.3"/>
    </reaction>
</comment>
<evidence type="ECO:0000313" key="15">
    <source>
        <dbReference type="WBParaSite" id="PDA_v2.g22001.t1"/>
    </source>
</evidence>
<dbReference type="InterPro" id="IPR015911">
    <property type="entry name" value="Phosphoglycerate_kinase_CS"/>
</dbReference>
<accession>A0A914Q4B5</accession>
<reference evidence="15" key="1">
    <citation type="submission" date="2022-11" db="UniProtKB">
        <authorList>
            <consortium name="WormBaseParasite"/>
        </authorList>
    </citation>
    <scope>IDENTIFICATION</scope>
</reference>
<name>A0A914Q4B5_9BILA</name>
<organism evidence="14 15">
    <name type="scientific">Panagrolaimus davidi</name>
    <dbReference type="NCBI Taxonomy" id="227884"/>
    <lineage>
        <taxon>Eukaryota</taxon>
        <taxon>Metazoa</taxon>
        <taxon>Ecdysozoa</taxon>
        <taxon>Nematoda</taxon>
        <taxon>Chromadorea</taxon>
        <taxon>Rhabditida</taxon>
        <taxon>Tylenchina</taxon>
        <taxon>Panagrolaimomorpha</taxon>
        <taxon>Panagrolaimoidea</taxon>
        <taxon>Panagrolaimidae</taxon>
        <taxon>Panagrolaimus</taxon>
    </lineage>
</organism>
<evidence type="ECO:0000256" key="8">
    <source>
        <dbReference type="ARBA" id="ARBA00022777"/>
    </source>
</evidence>
<dbReference type="Proteomes" id="UP000887578">
    <property type="component" value="Unplaced"/>
</dbReference>
<dbReference type="WBParaSite" id="PDA_v2.g22001.t1">
    <property type="protein sequence ID" value="PDA_v2.g22001.t1"/>
    <property type="gene ID" value="PDA_v2.g22001"/>
</dbReference>
<evidence type="ECO:0000313" key="14">
    <source>
        <dbReference type="Proteomes" id="UP000887578"/>
    </source>
</evidence>
<dbReference type="GO" id="GO:0005524">
    <property type="term" value="F:ATP binding"/>
    <property type="evidence" value="ECO:0007669"/>
    <property type="project" value="UniProtKB-KW"/>
</dbReference>
<evidence type="ECO:0000256" key="5">
    <source>
        <dbReference type="ARBA" id="ARBA00022679"/>
    </source>
</evidence>
<protein>
    <recommendedName>
        <fullName evidence="4 12">Phosphoglycerate kinase</fullName>
        <ecNumber evidence="4 12">2.7.2.3</ecNumber>
    </recommendedName>
</protein>
<comment type="pathway">
    <text evidence="2 12">Carbohydrate degradation; glycolysis; pyruvate from D-glyceraldehyde 3-phosphate: step 2/5.</text>
</comment>
<comment type="similarity">
    <text evidence="3 12">Belongs to the phosphoglycerate kinase family.</text>
</comment>
<comment type="subunit">
    <text evidence="13">Monomer.</text>
</comment>
<comment type="cofactor">
    <cofactor evidence="1">
        <name>Mg(2+)</name>
        <dbReference type="ChEBI" id="CHEBI:18420"/>
    </cofactor>
</comment>
<dbReference type="Pfam" id="PF00162">
    <property type="entry name" value="PGK"/>
    <property type="match status" value="1"/>
</dbReference>
<dbReference type="EC" id="2.7.2.3" evidence="4 12"/>
<dbReference type="InterPro" id="IPR015824">
    <property type="entry name" value="Phosphoglycerate_kinase_N"/>
</dbReference>
<dbReference type="InterPro" id="IPR001576">
    <property type="entry name" value="Phosphoglycerate_kinase"/>
</dbReference>
<evidence type="ECO:0000256" key="4">
    <source>
        <dbReference type="ARBA" id="ARBA00013061"/>
    </source>
</evidence>
<evidence type="ECO:0000256" key="2">
    <source>
        <dbReference type="ARBA" id="ARBA00004838"/>
    </source>
</evidence>
<evidence type="ECO:0000256" key="7">
    <source>
        <dbReference type="ARBA" id="ARBA00022741"/>
    </source>
</evidence>
<keyword evidence="7" id="KW-0547">Nucleotide-binding</keyword>
<keyword evidence="6" id="KW-0479">Metal-binding</keyword>
<dbReference type="GO" id="GO:0005829">
    <property type="term" value="C:cytosol"/>
    <property type="evidence" value="ECO:0007669"/>
    <property type="project" value="TreeGrafter"/>
</dbReference>
<keyword evidence="11" id="KW-0324">Glycolysis</keyword>
<keyword evidence="8 12" id="KW-0418">Kinase</keyword>
<dbReference type="GO" id="GO:0006096">
    <property type="term" value="P:glycolytic process"/>
    <property type="evidence" value="ECO:0007669"/>
    <property type="project" value="UniProtKB-KW"/>
</dbReference>
<proteinExistence type="inferred from homology"/>
<evidence type="ECO:0000256" key="10">
    <source>
        <dbReference type="ARBA" id="ARBA00022842"/>
    </source>
</evidence>
<evidence type="ECO:0000256" key="11">
    <source>
        <dbReference type="ARBA" id="ARBA00023152"/>
    </source>
</evidence>
<dbReference type="SUPFAM" id="SSF53748">
    <property type="entry name" value="Phosphoglycerate kinase"/>
    <property type="match status" value="1"/>
</dbReference>
<evidence type="ECO:0000256" key="13">
    <source>
        <dbReference type="RuleBase" id="RU000696"/>
    </source>
</evidence>
<dbReference type="PANTHER" id="PTHR11406">
    <property type="entry name" value="PHOSPHOGLYCERATE KINASE"/>
    <property type="match status" value="1"/>
</dbReference>
<evidence type="ECO:0000256" key="3">
    <source>
        <dbReference type="ARBA" id="ARBA00008982"/>
    </source>
</evidence>
<dbReference type="PROSITE" id="PS00111">
    <property type="entry name" value="PGLYCERATE_KINASE"/>
    <property type="match status" value="1"/>
</dbReference>
<keyword evidence="14" id="KW-1185">Reference proteome</keyword>
<dbReference type="PANTHER" id="PTHR11406:SF0">
    <property type="entry name" value="PHOSPHOGLYCERATE KINASE"/>
    <property type="match status" value="1"/>
</dbReference>
<dbReference type="PRINTS" id="PR00477">
    <property type="entry name" value="PHGLYCKINASE"/>
</dbReference>
<dbReference type="GO" id="GO:0043531">
    <property type="term" value="F:ADP binding"/>
    <property type="evidence" value="ECO:0007669"/>
    <property type="project" value="TreeGrafter"/>
</dbReference>
<dbReference type="AlphaFoldDB" id="A0A914Q4B5"/>
<keyword evidence="9" id="KW-0067">ATP-binding</keyword>
<evidence type="ECO:0000256" key="12">
    <source>
        <dbReference type="RuleBase" id="RU000532"/>
    </source>
</evidence>
<dbReference type="GO" id="GO:0004618">
    <property type="term" value="F:phosphoglycerate kinase activity"/>
    <property type="evidence" value="ECO:0007669"/>
    <property type="project" value="UniProtKB-EC"/>
</dbReference>
<evidence type="ECO:0000256" key="1">
    <source>
        <dbReference type="ARBA" id="ARBA00001946"/>
    </source>
</evidence>
<keyword evidence="5 12" id="KW-0808">Transferase</keyword>
<sequence length="78" mass="8801">MSSLNKLSIDKVDLKGKRVLIRVDFNVPQKDGKITNNQRIAAAIPTIKYALEHDAKAVILMSHLGRPDGRRNENYLCK</sequence>
<dbReference type="FunFam" id="3.40.50.1260:FF:000005">
    <property type="entry name" value="Phosphoglycerate kinase"/>
    <property type="match status" value="1"/>
</dbReference>
<keyword evidence="10" id="KW-0460">Magnesium</keyword>
<dbReference type="Gene3D" id="3.40.50.1260">
    <property type="entry name" value="Phosphoglycerate kinase, N-terminal domain"/>
    <property type="match status" value="1"/>
</dbReference>
<dbReference type="GO" id="GO:0006094">
    <property type="term" value="P:gluconeogenesis"/>
    <property type="evidence" value="ECO:0007669"/>
    <property type="project" value="TreeGrafter"/>
</dbReference>
<dbReference type="InterPro" id="IPR036043">
    <property type="entry name" value="Phosphoglycerate_kinase_sf"/>
</dbReference>
<evidence type="ECO:0000256" key="6">
    <source>
        <dbReference type="ARBA" id="ARBA00022723"/>
    </source>
</evidence>
<dbReference type="GO" id="GO:0046872">
    <property type="term" value="F:metal ion binding"/>
    <property type="evidence" value="ECO:0007669"/>
    <property type="project" value="UniProtKB-KW"/>
</dbReference>